<feature type="domain" description="AMP-binding enzyme C-terminal" evidence="4">
    <location>
        <begin position="394"/>
        <end position="468"/>
    </location>
</feature>
<dbReference type="InterPro" id="IPR020845">
    <property type="entry name" value="AMP-binding_CS"/>
</dbReference>
<accession>A0ABV8DRY4</accession>
<reference evidence="6" key="1">
    <citation type="journal article" date="2019" name="Int. J. Syst. Evol. Microbiol.">
        <title>The Global Catalogue of Microorganisms (GCM) 10K type strain sequencing project: providing services to taxonomists for standard genome sequencing and annotation.</title>
        <authorList>
            <consortium name="The Broad Institute Genomics Platform"/>
            <consortium name="The Broad Institute Genome Sequencing Center for Infectious Disease"/>
            <person name="Wu L."/>
            <person name="Ma J."/>
        </authorList>
    </citation>
    <scope>NUCLEOTIDE SEQUENCE [LARGE SCALE GENOMIC DNA]</scope>
    <source>
        <strain evidence="6">CGMCC 4.7330</strain>
    </source>
</reference>
<keyword evidence="2" id="KW-0436">Ligase</keyword>
<gene>
    <name evidence="5" type="ORF">ACFO0B_09400</name>
</gene>
<comment type="similarity">
    <text evidence="1">Belongs to the ATP-dependent AMP-binding enzyme family.</text>
</comment>
<sequence length="483" mass="50482">MTELLAARIFLAGAVRPGAVAVRGAGEEVVFGEFLHRVRRFSTAVAGMRRVAVLPTSDVDSLVAVVGAMHAGVSVVLLHRHLPPAHLTHALALTRPGALVAATSQHRRLRRMGYEGEIHTATSLAEQTPLLDGAETAGALGTATSPRHPAPLGSRVTPETELLVGLTSGTTGTPKLFVRDQRSWSTTLDRSDSTFPIAPGDTVATPGTLDHTHFLYGALHALTRGATADLRQALTALEAGATHLYTVPAIAVDIVRSGSGPFPAVRQVLSSAARWPRTARAALRGVLPNAEITHFYGASELSFVAADHGLGAPDDTAAGELFDGVDAEIRDGLVHIRSDMLFTGYLTEHGITGGPDNGWCTVGDRGVLHGRHLHLHGRASEMLIRGGLNVEPAEVESALTALPGVLEAACVALPDPRMGEVPAAAIVVTAEAPAAAELRARLRETLPAPAVPVRVLRLPALPRTPRGKVDRAAIGVLLAAALE</sequence>
<keyword evidence="6" id="KW-1185">Reference proteome</keyword>
<organism evidence="5 6">
    <name type="scientific">Nocardia jiangsuensis</name>
    <dbReference type="NCBI Taxonomy" id="1691563"/>
    <lineage>
        <taxon>Bacteria</taxon>
        <taxon>Bacillati</taxon>
        <taxon>Actinomycetota</taxon>
        <taxon>Actinomycetes</taxon>
        <taxon>Mycobacteriales</taxon>
        <taxon>Nocardiaceae</taxon>
        <taxon>Nocardia</taxon>
    </lineage>
</organism>
<dbReference type="SUPFAM" id="SSF56801">
    <property type="entry name" value="Acetyl-CoA synthetase-like"/>
    <property type="match status" value="1"/>
</dbReference>
<evidence type="ECO:0000256" key="1">
    <source>
        <dbReference type="ARBA" id="ARBA00006432"/>
    </source>
</evidence>
<name>A0ABV8DRY4_9NOCA</name>
<dbReference type="InterPro" id="IPR045851">
    <property type="entry name" value="AMP-bd_C_sf"/>
</dbReference>
<proteinExistence type="inferred from homology"/>
<protein>
    <submittedName>
        <fullName evidence="5">AMP-binding protein</fullName>
    </submittedName>
</protein>
<comment type="caution">
    <text evidence="5">The sequence shown here is derived from an EMBL/GenBank/DDBJ whole genome shotgun (WGS) entry which is preliminary data.</text>
</comment>
<dbReference type="EMBL" id="JBHSAX010000009">
    <property type="protein sequence ID" value="MFC3962197.1"/>
    <property type="molecule type" value="Genomic_DNA"/>
</dbReference>
<dbReference type="Gene3D" id="3.40.50.12780">
    <property type="entry name" value="N-terminal domain of ligase-like"/>
    <property type="match status" value="1"/>
</dbReference>
<evidence type="ECO:0000259" key="4">
    <source>
        <dbReference type="Pfam" id="PF13193"/>
    </source>
</evidence>
<dbReference type="PANTHER" id="PTHR43201:SF5">
    <property type="entry name" value="MEDIUM-CHAIN ACYL-COA LIGASE ACSF2, MITOCHONDRIAL"/>
    <property type="match status" value="1"/>
</dbReference>
<feature type="domain" description="AMP-dependent synthetase/ligase" evidence="3">
    <location>
        <begin position="14"/>
        <end position="345"/>
    </location>
</feature>
<dbReference type="Pfam" id="PF00501">
    <property type="entry name" value="AMP-binding"/>
    <property type="match status" value="1"/>
</dbReference>
<dbReference type="InterPro" id="IPR000873">
    <property type="entry name" value="AMP-dep_synth/lig_dom"/>
</dbReference>
<evidence type="ECO:0000313" key="6">
    <source>
        <dbReference type="Proteomes" id="UP001595696"/>
    </source>
</evidence>
<evidence type="ECO:0000313" key="5">
    <source>
        <dbReference type="EMBL" id="MFC3962197.1"/>
    </source>
</evidence>
<dbReference type="Gene3D" id="3.30.300.30">
    <property type="match status" value="1"/>
</dbReference>
<dbReference type="InterPro" id="IPR042099">
    <property type="entry name" value="ANL_N_sf"/>
</dbReference>
<evidence type="ECO:0000256" key="2">
    <source>
        <dbReference type="ARBA" id="ARBA00022598"/>
    </source>
</evidence>
<dbReference type="Pfam" id="PF13193">
    <property type="entry name" value="AMP-binding_C"/>
    <property type="match status" value="1"/>
</dbReference>
<dbReference type="RefSeq" id="WP_378611961.1">
    <property type="nucleotide sequence ID" value="NZ_JBHSAX010000009.1"/>
</dbReference>
<evidence type="ECO:0000259" key="3">
    <source>
        <dbReference type="Pfam" id="PF00501"/>
    </source>
</evidence>
<dbReference type="PROSITE" id="PS00455">
    <property type="entry name" value="AMP_BINDING"/>
    <property type="match status" value="1"/>
</dbReference>
<dbReference type="InterPro" id="IPR025110">
    <property type="entry name" value="AMP-bd_C"/>
</dbReference>
<dbReference type="PANTHER" id="PTHR43201">
    <property type="entry name" value="ACYL-COA SYNTHETASE"/>
    <property type="match status" value="1"/>
</dbReference>
<dbReference type="Proteomes" id="UP001595696">
    <property type="component" value="Unassembled WGS sequence"/>
</dbReference>